<name>A0A521DMT3_9BACL</name>
<proteinExistence type="predicted"/>
<dbReference type="AlphaFoldDB" id="A0A521DMT3"/>
<evidence type="ECO:0000313" key="2">
    <source>
        <dbReference type="Proteomes" id="UP000315636"/>
    </source>
</evidence>
<dbReference type="Gene3D" id="1.10.3450.10">
    <property type="entry name" value="TTHA0068-like"/>
    <property type="match status" value="1"/>
</dbReference>
<dbReference type="Proteomes" id="UP000315636">
    <property type="component" value="Unassembled WGS sequence"/>
</dbReference>
<dbReference type="SUPFAM" id="SSF140663">
    <property type="entry name" value="TTHA0068-like"/>
    <property type="match status" value="1"/>
</dbReference>
<protein>
    <recommendedName>
        <fullName evidence="3">DUF309 domain-containing protein</fullName>
    </recommendedName>
</protein>
<dbReference type="EMBL" id="FXTI01000006">
    <property type="protein sequence ID" value="SMO73027.1"/>
    <property type="molecule type" value="Genomic_DNA"/>
</dbReference>
<dbReference type="Pfam" id="PF03745">
    <property type="entry name" value="DUF309"/>
    <property type="match status" value="1"/>
</dbReference>
<evidence type="ECO:0000313" key="1">
    <source>
        <dbReference type="EMBL" id="SMO73027.1"/>
    </source>
</evidence>
<sequence>MSMYDCRYSPLFIQFLRYFNVDRDYYECHEVLEELWMEEGREPLIQGILQVAVGLYHYHQENMNGARKLFRAALDKLRSYPGDSMGIDLTALMSDVEIRLQRLERMEGQAVAFDDPKIRILDHELKRRVVRGV</sequence>
<reference evidence="1 2" key="1">
    <citation type="submission" date="2017-05" db="EMBL/GenBank/DDBJ databases">
        <authorList>
            <person name="Varghese N."/>
            <person name="Submissions S."/>
        </authorList>
    </citation>
    <scope>NUCLEOTIDE SEQUENCE [LARGE SCALE GENOMIC DNA]</scope>
    <source>
        <strain evidence="1 2">DSM 45474</strain>
    </source>
</reference>
<gene>
    <name evidence="1" type="ORF">SAMN06264849_106137</name>
</gene>
<organism evidence="1 2">
    <name type="scientific">Melghirimyces algeriensis</name>
    <dbReference type="NCBI Taxonomy" id="910412"/>
    <lineage>
        <taxon>Bacteria</taxon>
        <taxon>Bacillati</taxon>
        <taxon>Bacillota</taxon>
        <taxon>Bacilli</taxon>
        <taxon>Bacillales</taxon>
        <taxon>Thermoactinomycetaceae</taxon>
        <taxon>Melghirimyces</taxon>
    </lineage>
</organism>
<accession>A0A521DMT3</accession>
<dbReference type="RefSeq" id="WP_246064923.1">
    <property type="nucleotide sequence ID" value="NZ_FXTI01000006.1"/>
</dbReference>
<dbReference type="InterPro" id="IPR005500">
    <property type="entry name" value="DUF309"/>
</dbReference>
<dbReference type="PANTHER" id="PTHR34796">
    <property type="entry name" value="EXPRESSED PROTEIN"/>
    <property type="match status" value="1"/>
</dbReference>
<keyword evidence="2" id="KW-1185">Reference proteome</keyword>
<dbReference type="PANTHER" id="PTHR34796:SF1">
    <property type="entry name" value="EXPRESSED PROTEIN"/>
    <property type="match status" value="1"/>
</dbReference>
<evidence type="ECO:0008006" key="3">
    <source>
        <dbReference type="Google" id="ProtNLM"/>
    </source>
</evidence>
<dbReference type="InterPro" id="IPR023203">
    <property type="entry name" value="TTHA0068_sf"/>
</dbReference>